<comment type="similarity">
    <text evidence="1">Belongs to the tubulin family.</text>
</comment>
<proteinExistence type="inferred from homology"/>
<evidence type="ECO:0000259" key="5">
    <source>
        <dbReference type="Pfam" id="PF00091"/>
    </source>
</evidence>
<dbReference type="Pfam" id="PF00091">
    <property type="entry name" value="Tubulin"/>
    <property type="match status" value="1"/>
</dbReference>
<dbReference type="InterPro" id="IPR002453">
    <property type="entry name" value="Beta_tubulin"/>
</dbReference>
<keyword evidence="4" id="KW-0342">GTP-binding</keyword>
<dbReference type="PANTHER" id="PTHR36527">
    <property type="entry name" value="OS01G0282866 PROTEIN"/>
    <property type="match status" value="1"/>
</dbReference>
<dbReference type="Gramene" id="Ma11_t16920.1">
    <property type="protein sequence ID" value="Ma11_p16920.1"/>
    <property type="gene ID" value="Ma11_g16920"/>
</dbReference>
<dbReference type="InParanoid" id="A0A804L8Q1"/>
<keyword evidence="3" id="KW-0547">Nucleotide-binding</keyword>
<reference evidence="6" key="1">
    <citation type="submission" date="2021-03" db="EMBL/GenBank/DDBJ databases">
        <authorList>
            <consortium name="Genoscope - CEA"/>
            <person name="William W."/>
        </authorList>
    </citation>
    <scope>NUCLEOTIDE SEQUENCE</scope>
    <source>
        <strain evidence="6">Doubled-haploid Pahang</strain>
    </source>
</reference>
<keyword evidence="8" id="KW-1185">Reference proteome</keyword>
<dbReference type="GO" id="GO:0005200">
    <property type="term" value="F:structural constituent of cytoskeleton"/>
    <property type="evidence" value="ECO:0007669"/>
    <property type="project" value="InterPro"/>
</dbReference>
<evidence type="ECO:0000313" key="7">
    <source>
        <dbReference type="EnsemblPlants" id="Ma11_p16920.2"/>
    </source>
</evidence>
<evidence type="ECO:0000256" key="4">
    <source>
        <dbReference type="ARBA" id="ARBA00023134"/>
    </source>
</evidence>
<gene>
    <name evidence="6" type="ORF">GSMUA_08120.1</name>
</gene>
<evidence type="ECO:0000256" key="1">
    <source>
        <dbReference type="ARBA" id="ARBA00009636"/>
    </source>
</evidence>
<dbReference type="InterPro" id="IPR003008">
    <property type="entry name" value="Tubulin_FtsZ_GTPase"/>
</dbReference>
<keyword evidence="2" id="KW-0493">Microtubule</keyword>
<dbReference type="GO" id="GO:0005525">
    <property type="term" value="F:GTP binding"/>
    <property type="evidence" value="ECO:0007669"/>
    <property type="project" value="UniProtKB-KW"/>
</dbReference>
<dbReference type="PRINTS" id="PR01163">
    <property type="entry name" value="BETATUBULIN"/>
</dbReference>
<dbReference type="EnsemblPlants" id="Ma11_t16920.2">
    <property type="protein sequence ID" value="Ma11_p16920.2"/>
    <property type="gene ID" value="Ma11_g16920"/>
</dbReference>
<dbReference type="Gramene" id="Ma11_t16920.2">
    <property type="protein sequence ID" value="Ma11_p16920.2"/>
    <property type="gene ID" value="Ma11_g16920"/>
</dbReference>
<sequence length="242" mass="27286">MIPNFSFQVKMNLTALLNWVPRQGQVSPECLNLGLGRRLPLGTVMSQVLGSSSEHLNQIRLDCFWAQVNYHCPQPFTRTSNNSAMASNLNNTKFVVSFIFFSSGLGLYEDDMPNCNEHGIDGTGWYNGSSDLQLEWINVYNNTSRGGRYIPRAVVMDLKPSTIDTVRSGLFGQIFRLDSFVFRQSGTRNNWAKGHFAEGAELIDSMLDVVRKENHDCLPSLVASGFIWRFLRFCGKICFHIG</sequence>
<evidence type="ECO:0000313" key="6">
    <source>
        <dbReference type="EMBL" id="CAG1864816.1"/>
    </source>
</evidence>
<dbReference type="PANTHER" id="PTHR36527:SF3">
    <property type="entry name" value="OS01G0282866 PROTEIN"/>
    <property type="match status" value="1"/>
</dbReference>
<dbReference type="GO" id="GO:0007017">
    <property type="term" value="P:microtubule-based process"/>
    <property type="evidence" value="ECO:0007669"/>
    <property type="project" value="InterPro"/>
</dbReference>
<dbReference type="AlphaFoldDB" id="A0A804L8Q1"/>
<name>A0A804L8Q1_MUSAM</name>
<accession>A0A804L8Q1</accession>
<dbReference type="Gene3D" id="3.40.50.1440">
    <property type="entry name" value="Tubulin/FtsZ, GTPase domain"/>
    <property type="match status" value="1"/>
</dbReference>
<evidence type="ECO:0000256" key="2">
    <source>
        <dbReference type="ARBA" id="ARBA00022701"/>
    </source>
</evidence>
<protein>
    <submittedName>
        <fullName evidence="6">(wild Malaysian banana) hypothetical protein</fullName>
    </submittedName>
</protein>
<dbReference type="PRINTS" id="PR01161">
    <property type="entry name" value="TUBULIN"/>
</dbReference>
<dbReference type="InterPro" id="IPR000217">
    <property type="entry name" value="Tubulin"/>
</dbReference>
<dbReference type="GO" id="GO:0005874">
    <property type="term" value="C:microtubule"/>
    <property type="evidence" value="ECO:0007669"/>
    <property type="project" value="UniProtKB-KW"/>
</dbReference>
<evidence type="ECO:0000256" key="3">
    <source>
        <dbReference type="ARBA" id="ARBA00022741"/>
    </source>
</evidence>
<dbReference type="SUPFAM" id="SSF52490">
    <property type="entry name" value="Tubulin nucleotide-binding domain-like"/>
    <property type="match status" value="1"/>
</dbReference>
<organism evidence="7 8">
    <name type="scientific">Musa acuminata subsp. malaccensis</name>
    <name type="common">Wild banana</name>
    <name type="synonym">Musa malaccensis</name>
    <dbReference type="NCBI Taxonomy" id="214687"/>
    <lineage>
        <taxon>Eukaryota</taxon>
        <taxon>Viridiplantae</taxon>
        <taxon>Streptophyta</taxon>
        <taxon>Embryophyta</taxon>
        <taxon>Tracheophyta</taxon>
        <taxon>Spermatophyta</taxon>
        <taxon>Magnoliopsida</taxon>
        <taxon>Liliopsida</taxon>
        <taxon>Zingiberales</taxon>
        <taxon>Musaceae</taxon>
        <taxon>Musa</taxon>
    </lineage>
</organism>
<dbReference type="EnsemblPlants" id="Ma11_t16920.1">
    <property type="protein sequence ID" value="Ma11_p16920.1"/>
    <property type="gene ID" value="Ma11_g16920"/>
</dbReference>
<dbReference type="GO" id="GO:0003924">
    <property type="term" value="F:GTPase activity"/>
    <property type="evidence" value="ECO:0007669"/>
    <property type="project" value="InterPro"/>
</dbReference>
<feature type="domain" description="Tubulin/FtsZ GTPase" evidence="5">
    <location>
        <begin position="115"/>
        <end position="217"/>
    </location>
</feature>
<dbReference type="InterPro" id="IPR036525">
    <property type="entry name" value="Tubulin/FtsZ_GTPase_sf"/>
</dbReference>
<reference evidence="7" key="2">
    <citation type="submission" date="2021-05" db="UniProtKB">
        <authorList>
            <consortium name="EnsemblPlants"/>
        </authorList>
    </citation>
    <scope>IDENTIFICATION</scope>
    <source>
        <strain evidence="7">subsp. malaccensis</strain>
    </source>
</reference>
<dbReference type="Proteomes" id="UP000012960">
    <property type="component" value="Unplaced"/>
</dbReference>
<evidence type="ECO:0000313" key="8">
    <source>
        <dbReference type="Proteomes" id="UP000012960"/>
    </source>
</evidence>
<dbReference type="EMBL" id="HG996475">
    <property type="protein sequence ID" value="CAG1864816.1"/>
    <property type="molecule type" value="Genomic_DNA"/>
</dbReference>